<organism evidence="1 2">
    <name type="scientific">Neptunicoccus cionae</name>
    <dbReference type="NCBI Taxonomy" id="2035344"/>
    <lineage>
        <taxon>Bacteria</taxon>
        <taxon>Pseudomonadati</taxon>
        <taxon>Pseudomonadota</taxon>
        <taxon>Alphaproteobacteria</taxon>
        <taxon>Rhodobacterales</taxon>
        <taxon>Paracoccaceae</taxon>
        <taxon>Neptunicoccus</taxon>
    </lineage>
</organism>
<gene>
    <name evidence="1" type="ORF">GCM10011498_02530</name>
</gene>
<protein>
    <submittedName>
        <fullName evidence="1">Uncharacterized protein</fullName>
    </submittedName>
</protein>
<reference evidence="1" key="2">
    <citation type="submission" date="2020-09" db="EMBL/GenBank/DDBJ databases">
        <authorList>
            <person name="Sun Q."/>
            <person name="Zhou Y."/>
        </authorList>
    </citation>
    <scope>NUCLEOTIDE SEQUENCE</scope>
    <source>
        <strain evidence="1">CGMCC 1.15880</strain>
    </source>
</reference>
<evidence type="ECO:0000313" key="2">
    <source>
        <dbReference type="Proteomes" id="UP000628017"/>
    </source>
</evidence>
<dbReference type="RefSeq" id="WP_188670152.1">
    <property type="nucleotide sequence ID" value="NZ_BMKA01000001.1"/>
</dbReference>
<name>A0A916QQV5_9RHOB</name>
<keyword evidence="2" id="KW-1185">Reference proteome</keyword>
<proteinExistence type="predicted"/>
<comment type="caution">
    <text evidence="1">The sequence shown here is derived from an EMBL/GenBank/DDBJ whole genome shotgun (WGS) entry which is preliminary data.</text>
</comment>
<reference evidence="1" key="1">
    <citation type="journal article" date="2014" name="Int. J. Syst. Evol. Microbiol.">
        <title>Complete genome sequence of Corynebacterium casei LMG S-19264T (=DSM 44701T), isolated from a smear-ripened cheese.</title>
        <authorList>
            <consortium name="US DOE Joint Genome Institute (JGI-PGF)"/>
            <person name="Walter F."/>
            <person name="Albersmeier A."/>
            <person name="Kalinowski J."/>
            <person name="Ruckert C."/>
        </authorList>
    </citation>
    <scope>NUCLEOTIDE SEQUENCE</scope>
    <source>
        <strain evidence="1">CGMCC 1.15880</strain>
    </source>
</reference>
<dbReference type="EMBL" id="BMKA01000001">
    <property type="protein sequence ID" value="GGA06344.1"/>
    <property type="molecule type" value="Genomic_DNA"/>
</dbReference>
<sequence length="76" mass="8490">MAYITDTKPNLGSTIWAAIRGTGVAVLDFLEDLTLAASRAETIEAMHEMDDATLRSRYNISRDQIVAYVFRDKLVP</sequence>
<dbReference type="AlphaFoldDB" id="A0A916QQV5"/>
<accession>A0A916QQV5</accession>
<evidence type="ECO:0000313" key="1">
    <source>
        <dbReference type="EMBL" id="GGA06344.1"/>
    </source>
</evidence>
<dbReference type="Proteomes" id="UP000628017">
    <property type="component" value="Unassembled WGS sequence"/>
</dbReference>